<dbReference type="GO" id="GO:0005840">
    <property type="term" value="C:ribosome"/>
    <property type="evidence" value="ECO:0007669"/>
    <property type="project" value="UniProtKB-KW"/>
</dbReference>
<keyword evidence="3" id="KW-0689">Ribosomal protein</keyword>
<evidence type="ECO:0000256" key="6">
    <source>
        <dbReference type="ARBA" id="ARBA00038073"/>
    </source>
</evidence>
<dbReference type="SUPFAM" id="SSF54427">
    <property type="entry name" value="NTF2-like"/>
    <property type="match status" value="1"/>
</dbReference>
<dbReference type="SMART" id="SM00978">
    <property type="entry name" value="Tim44"/>
    <property type="match status" value="1"/>
</dbReference>
<evidence type="ECO:0000313" key="11">
    <source>
        <dbReference type="EMBL" id="KAJ1734571.1"/>
    </source>
</evidence>
<keyword evidence="5" id="KW-0687">Ribonucleoprotein</keyword>
<comment type="subcellular location">
    <subcellularLocation>
        <location evidence="1">Mitochondrion</location>
    </subcellularLocation>
</comment>
<dbReference type="GO" id="GO:0005739">
    <property type="term" value="C:mitochondrion"/>
    <property type="evidence" value="ECO:0007669"/>
    <property type="project" value="UniProtKB-SubCell"/>
</dbReference>
<evidence type="ECO:0000256" key="4">
    <source>
        <dbReference type="ARBA" id="ARBA00023128"/>
    </source>
</evidence>
<evidence type="ECO:0000313" key="12">
    <source>
        <dbReference type="Proteomes" id="UP001143981"/>
    </source>
</evidence>
<evidence type="ECO:0000259" key="10">
    <source>
        <dbReference type="SMART" id="SM00978"/>
    </source>
</evidence>
<name>A0A9W8CXP8_9FUNG</name>
<comment type="caution">
    <text evidence="11">The sequence shown here is derived from an EMBL/GenBank/DDBJ whole genome shotgun (WGS) entry which is preliminary data.</text>
</comment>
<dbReference type="PANTHER" id="PTHR28554:SF1">
    <property type="entry name" value="LARGE RIBOSOMAL SUBUNIT PROTEIN ML45"/>
    <property type="match status" value="1"/>
</dbReference>
<feature type="region of interest" description="Disordered" evidence="9">
    <location>
        <begin position="202"/>
        <end position="222"/>
    </location>
</feature>
<accession>A0A9W8CXP8</accession>
<organism evidence="11 12">
    <name type="scientific">Coemansia biformis</name>
    <dbReference type="NCBI Taxonomy" id="1286918"/>
    <lineage>
        <taxon>Eukaryota</taxon>
        <taxon>Fungi</taxon>
        <taxon>Fungi incertae sedis</taxon>
        <taxon>Zoopagomycota</taxon>
        <taxon>Kickxellomycotina</taxon>
        <taxon>Kickxellomycetes</taxon>
        <taxon>Kickxellales</taxon>
        <taxon>Kickxellaceae</taxon>
        <taxon>Coemansia</taxon>
    </lineage>
</organism>
<dbReference type="InterPro" id="IPR007379">
    <property type="entry name" value="Tim44-like_dom"/>
</dbReference>
<dbReference type="GO" id="GO:1990904">
    <property type="term" value="C:ribonucleoprotein complex"/>
    <property type="evidence" value="ECO:0007669"/>
    <property type="project" value="UniProtKB-KW"/>
</dbReference>
<keyword evidence="12" id="KW-1185">Reference proteome</keyword>
<dbReference type="EMBL" id="JANBOI010000067">
    <property type="protein sequence ID" value="KAJ1734571.1"/>
    <property type="molecule type" value="Genomic_DNA"/>
</dbReference>
<dbReference type="Gene3D" id="3.10.450.240">
    <property type="match status" value="1"/>
</dbReference>
<comment type="similarity">
    <text evidence="6">Belongs to the mitochondrion-specific ribosomal protein mL45 family.</text>
</comment>
<evidence type="ECO:0000256" key="9">
    <source>
        <dbReference type="SAM" id="MobiDB-lite"/>
    </source>
</evidence>
<proteinExistence type="inferred from homology"/>
<gene>
    <name evidence="11" type="ORF">LPJ61_000992</name>
</gene>
<sequence>MTPIGLRACARGQPLLHSVAAALAAGRWRATRQGLPRPIPSAALVAVRHYARPPSQRYFLDDYGLLGDYIPAPLSASPSIFSMEGLRATKARIGNGITALVSLAIMKFLLWGWKKDVFAGQAEELYSTMNGAFGRGESRVLETICGQKMYDTMANEIKSRKVDFSWEKVRSVSPPRIVQLRCGQVTSSVYVGQVTVRIDQEQRVTSRPRGGAGARSGAKPGEPRTVHVREYIVFQREVSDKSAPWTIYGKLAVPSWDQPKN</sequence>
<reference evidence="11" key="1">
    <citation type="submission" date="2022-07" db="EMBL/GenBank/DDBJ databases">
        <title>Phylogenomic reconstructions and comparative analyses of Kickxellomycotina fungi.</title>
        <authorList>
            <person name="Reynolds N.K."/>
            <person name="Stajich J.E."/>
            <person name="Barry K."/>
            <person name="Grigoriev I.V."/>
            <person name="Crous P."/>
            <person name="Smith M.E."/>
        </authorList>
    </citation>
    <scope>NUCLEOTIDE SEQUENCE</scope>
    <source>
        <strain evidence="11">BCRC 34381</strain>
    </source>
</reference>
<feature type="domain" description="Tim44-like" evidence="10">
    <location>
        <begin position="99"/>
        <end position="252"/>
    </location>
</feature>
<evidence type="ECO:0000256" key="2">
    <source>
        <dbReference type="ARBA" id="ARBA00022946"/>
    </source>
</evidence>
<dbReference type="Pfam" id="PF04280">
    <property type="entry name" value="Tim44"/>
    <property type="match status" value="1"/>
</dbReference>
<dbReference type="AlphaFoldDB" id="A0A9W8CXP8"/>
<dbReference type="InterPro" id="IPR051975">
    <property type="entry name" value="mtLSU_mL45"/>
</dbReference>
<evidence type="ECO:0000256" key="8">
    <source>
        <dbReference type="ARBA" id="ARBA00043031"/>
    </source>
</evidence>
<evidence type="ECO:0000256" key="3">
    <source>
        <dbReference type="ARBA" id="ARBA00022980"/>
    </source>
</evidence>
<dbReference type="InterPro" id="IPR032710">
    <property type="entry name" value="NTF2-like_dom_sf"/>
</dbReference>
<dbReference type="OrthoDB" id="19619at2759"/>
<dbReference type="Proteomes" id="UP001143981">
    <property type="component" value="Unassembled WGS sequence"/>
</dbReference>
<evidence type="ECO:0000256" key="1">
    <source>
        <dbReference type="ARBA" id="ARBA00004173"/>
    </source>
</evidence>
<keyword evidence="4" id="KW-0496">Mitochondrion</keyword>
<dbReference type="PANTHER" id="PTHR28554">
    <property type="entry name" value="39S RIBOSOMAL PROTEIN L45, MITOCHONDRIAL"/>
    <property type="match status" value="1"/>
</dbReference>
<evidence type="ECO:0000256" key="7">
    <source>
        <dbReference type="ARBA" id="ARBA00039448"/>
    </source>
</evidence>
<evidence type="ECO:0000256" key="5">
    <source>
        <dbReference type="ARBA" id="ARBA00023274"/>
    </source>
</evidence>
<protein>
    <recommendedName>
        <fullName evidence="7">Large ribosomal subunit protein mL45</fullName>
    </recommendedName>
    <alternativeName>
        <fullName evidence="8">39S ribosomal protein L45, mitochondrial</fullName>
    </alternativeName>
</protein>
<keyword evidence="2" id="KW-0809">Transit peptide</keyword>